<dbReference type="EMBL" id="DMZY01000033">
    <property type="protein sequence ID" value="HAV91762.1"/>
    <property type="molecule type" value="Genomic_DNA"/>
</dbReference>
<gene>
    <name evidence="2" type="ORF">DCW38_01080</name>
</gene>
<evidence type="ECO:0000313" key="2">
    <source>
        <dbReference type="EMBL" id="HAV91762.1"/>
    </source>
</evidence>
<proteinExistence type="predicted"/>
<dbReference type="Proteomes" id="UP000264062">
    <property type="component" value="Unassembled WGS sequence"/>
</dbReference>
<comment type="caution">
    <text evidence="2">The sequence shown here is derived from an EMBL/GenBank/DDBJ whole genome shotgun (WGS) entry which is preliminary data.</text>
</comment>
<name>A0A350H896_UNCW3</name>
<evidence type="ECO:0000313" key="3">
    <source>
        <dbReference type="Proteomes" id="UP000264062"/>
    </source>
</evidence>
<dbReference type="PANTHER" id="PTHR12526:SF572">
    <property type="entry name" value="BLL5144 PROTEIN"/>
    <property type="match status" value="1"/>
</dbReference>
<dbReference type="SUPFAM" id="SSF53756">
    <property type="entry name" value="UDP-Glycosyltransferase/glycogen phosphorylase"/>
    <property type="match status" value="1"/>
</dbReference>
<sequence length="579" mass="66846">MDSSYYKSDFNASGRKIILTFGLINPNKGIEYGIKAISNIVKKHPNVLYIILGTTHPEVRKQFGEEYRLSLELLVKKLGIENNVEFFNYFVTKKELIKFLIASDIYLTPYLSKEQIVSGTLAYALTCGKALISTPYWYAEELLADKRGILVPFKDENAISDAVIKLLEDEKQFSQYRKNAYDYGREFVWENVAEKFENAFIRAIENYSDTMKTARAVKRTILPEINLNHFKIMTDDTGIFQHCTMSIPNRDFGYTTDDNARALIVAIKNWYLSKNDDTIAYIVKYLSFLLHAYDEETESVKNFMNFQREWVDTKISEDTTGRMVWALGYCLKHAPNNSIHIISINLFKNLISNVTHFTSPRAWSFVIIGSIFYLSIYPGDLEVKNISTVLTKRITDQLNSNKDNDWLWLEDTLCYENARIPQALFSYGGFFNDKKIMSLAKNTFKWIMEIQTDKENNRLTLIGNKGWMKRSGERAKFDQQPVEIAAIVDAAYEGYKYTREKYYEEVIEMGIDWFLGNNDVGEAVYDFNNGGSRDGIHSLGINLNEGAESTLSWLLSLHRLYELNQLKIKSGEKYSVNKS</sequence>
<dbReference type="Pfam" id="PF00534">
    <property type="entry name" value="Glycos_transf_1"/>
    <property type="match status" value="1"/>
</dbReference>
<organism evidence="2 3">
    <name type="scientific">candidate division WOR-3 bacterium</name>
    <dbReference type="NCBI Taxonomy" id="2052148"/>
    <lineage>
        <taxon>Bacteria</taxon>
        <taxon>Bacteria division WOR-3</taxon>
    </lineage>
</organism>
<dbReference type="InterPro" id="IPR001296">
    <property type="entry name" value="Glyco_trans_1"/>
</dbReference>
<feature type="domain" description="Glycosyl transferase family 1" evidence="1">
    <location>
        <begin position="12"/>
        <end position="181"/>
    </location>
</feature>
<dbReference type="AlphaFoldDB" id="A0A350H896"/>
<dbReference type="PANTHER" id="PTHR12526">
    <property type="entry name" value="GLYCOSYLTRANSFERASE"/>
    <property type="match status" value="1"/>
</dbReference>
<dbReference type="GO" id="GO:0016757">
    <property type="term" value="F:glycosyltransferase activity"/>
    <property type="evidence" value="ECO:0007669"/>
    <property type="project" value="InterPro"/>
</dbReference>
<reference evidence="2 3" key="1">
    <citation type="journal article" date="2018" name="Nat. Biotechnol.">
        <title>A standardized bacterial taxonomy based on genome phylogeny substantially revises the tree of life.</title>
        <authorList>
            <person name="Parks D.H."/>
            <person name="Chuvochina M."/>
            <person name="Waite D.W."/>
            <person name="Rinke C."/>
            <person name="Skarshewski A."/>
            <person name="Chaumeil P.A."/>
            <person name="Hugenholtz P."/>
        </authorList>
    </citation>
    <scope>NUCLEOTIDE SEQUENCE [LARGE SCALE GENOMIC DNA]</scope>
    <source>
        <strain evidence="2">UBA9956</strain>
    </source>
</reference>
<protein>
    <submittedName>
        <fullName evidence="2">Glycosyl transferase family 1</fullName>
    </submittedName>
</protein>
<dbReference type="Gene3D" id="3.40.50.2000">
    <property type="entry name" value="Glycogen Phosphorylase B"/>
    <property type="match status" value="1"/>
</dbReference>
<evidence type="ECO:0000259" key="1">
    <source>
        <dbReference type="Pfam" id="PF00534"/>
    </source>
</evidence>
<keyword evidence="2" id="KW-0808">Transferase</keyword>
<accession>A0A350H896</accession>